<reference evidence="1" key="1">
    <citation type="submission" date="2022-11" db="EMBL/GenBank/DDBJ databases">
        <title>Pseudomonas triclosanedens sp. nov., a triclosan degrader isolated from activated sludge.</title>
        <authorList>
            <person name="Yin Y."/>
            <person name="Lu Z."/>
        </authorList>
    </citation>
    <scope>NUCLEOTIDE SEQUENCE</scope>
    <source>
        <strain evidence="1">ZM23</strain>
    </source>
</reference>
<dbReference type="Proteomes" id="UP001163624">
    <property type="component" value="Chromosome"/>
</dbReference>
<accession>A0ABY7A8K0</accession>
<organism evidence="1 2">
    <name type="scientific">Pseudomonas triclosanedens</name>
    <dbReference type="NCBI Taxonomy" id="2961893"/>
    <lineage>
        <taxon>Bacteria</taxon>
        <taxon>Pseudomonadati</taxon>
        <taxon>Pseudomonadota</taxon>
        <taxon>Gammaproteobacteria</taxon>
        <taxon>Pseudomonadales</taxon>
        <taxon>Pseudomonadaceae</taxon>
        <taxon>Pseudomonas</taxon>
    </lineage>
</organism>
<dbReference type="RefSeq" id="WP_254471406.1">
    <property type="nucleotide sequence ID" value="NZ_CP113432.1"/>
</dbReference>
<name>A0ABY7A8K0_9PSED</name>
<gene>
    <name evidence="1" type="ORF">OU419_04645</name>
</gene>
<evidence type="ECO:0000313" key="2">
    <source>
        <dbReference type="Proteomes" id="UP001163624"/>
    </source>
</evidence>
<evidence type="ECO:0000313" key="1">
    <source>
        <dbReference type="EMBL" id="WAI52419.1"/>
    </source>
</evidence>
<sequence>MPLVTGSLGACPVYRLLGRGSCSR</sequence>
<keyword evidence="2" id="KW-1185">Reference proteome</keyword>
<dbReference type="EMBL" id="CP113432">
    <property type="protein sequence ID" value="WAI52419.1"/>
    <property type="molecule type" value="Genomic_DNA"/>
</dbReference>
<proteinExistence type="predicted"/>
<protein>
    <submittedName>
        <fullName evidence="1">Uncharacterized protein</fullName>
    </submittedName>
</protein>